<dbReference type="EMBL" id="HE573027">
    <property type="protein sequence ID" value="CCC53934.1"/>
    <property type="molecule type" value="Genomic_DNA"/>
</dbReference>
<gene>
    <name evidence="2" type="ORF">TVY486_1114180</name>
</gene>
<feature type="region of interest" description="Disordered" evidence="1">
    <location>
        <begin position="119"/>
        <end position="157"/>
    </location>
</feature>
<name>G0U8K8_TRYVY</name>
<protein>
    <submittedName>
        <fullName evidence="2">Uncharacterized protein</fullName>
    </submittedName>
</protein>
<reference evidence="2" key="1">
    <citation type="journal article" date="2012" name="Proc. Natl. Acad. Sci. U.S.A.">
        <title>Antigenic diversity is generated by distinct evolutionary mechanisms in African trypanosome species.</title>
        <authorList>
            <person name="Jackson A.P."/>
            <person name="Berry A."/>
            <person name="Aslett M."/>
            <person name="Allison H.C."/>
            <person name="Burton P."/>
            <person name="Vavrova-Anderson J."/>
            <person name="Brown R."/>
            <person name="Browne H."/>
            <person name="Corton N."/>
            <person name="Hauser H."/>
            <person name="Gamble J."/>
            <person name="Gilderthorp R."/>
            <person name="Marcello L."/>
            <person name="McQuillan J."/>
            <person name="Otto T.D."/>
            <person name="Quail M.A."/>
            <person name="Sanders M.J."/>
            <person name="van Tonder A."/>
            <person name="Ginger M.L."/>
            <person name="Field M.C."/>
            <person name="Barry J.D."/>
            <person name="Hertz-Fowler C."/>
            <person name="Berriman M."/>
        </authorList>
    </citation>
    <scope>NUCLEOTIDE SEQUENCE</scope>
    <source>
        <strain evidence="2">Y486</strain>
    </source>
</reference>
<dbReference type="VEuPathDB" id="TriTrypDB:TvY486_1114180"/>
<organism evidence="2">
    <name type="scientific">Trypanosoma vivax (strain Y486)</name>
    <dbReference type="NCBI Taxonomy" id="1055687"/>
    <lineage>
        <taxon>Eukaryota</taxon>
        <taxon>Discoba</taxon>
        <taxon>Euglenozoa</taxon>
        <taxon>Kinetoplastea</taxon>
        <taxon>Metakinetoplastina</taxon>
        <taxon>Trypanosomatida</taxon>
        <taxon>Trypanosomatidae</taxon>
        <taxon>Trypanosoma</taxon>
        <taxon>Duttonella</taxon>
    </lineage>
</organism>
<evidence type="ECO:0000256" key="1">
    <source>
        <dbReference type="SAM" id="MobiDB-lite"/>
    </source>
</evidence>
<proteinExistence type="predicted"/>
<accession>G0U8K8</accession>
<dbReference type="AlphaFoldDB" id="G0U8K8"/>
<sequence length="322" mass="36824">MSLQSIHFSLSLTHTHYKLMPPLNSRATRELVKRRRLIPGPRSLHRGIHFHENQEVVASFKKNNSAKRKDHKELLVHHQKINEKLQDVYARTAALHAPNATMEERIEESWRQFERIGGKRPANTLPKTVQSDGTSTNAGGGGNSVAPPPSRTYDHLRNNKTGVSYAERLRSLSQDKKALRANAQWELETHGEAVNYANGSALHAAKDRRIALYQRRQLKRAHLLRRVGDPTPLKQSGRYDINTGTLQVYNKTIRKVQREVQHDERVGEVKVRKGSAAARSIWATRGGEENVNRPSQGILRYTREFDLGPRKRRGFKKSKKQR</sequence>
<evidence type="ECO:0000313" key="2">
    <source>
        <dbReference type="EMBL" id="CCC53934.1"/>
    </source>
</evidence>